<comment type="similarity">
    <text evidence="1">Belongs to the ACBP family.</text>
</comment>
<dbReference type="Gene3D" id="2.120.10.80">
    <property type="entry name" value="Kelch-type beta propeller"/>
    <property type="match status" value="2"/>
</dbReference>
<dbReference type="PROSITE" id="PS51228">
    <property type="entry name" value="ACB_2"/>
    <property type="match status" value="1"/>
</dbReference>
<dbReference type="PANTHER" id="PTHR46093">
    <property type="entry name" value="ACYL-COA-BINDING DOMAIN-CONTAINING PROTEIN 5"/>
    <property type="match status" value="1"/>
</dbReference>
<evidence type="ECO:0000256" key="2">
    <source>
        <dbReference type="ARBA" id="ARBA00022441"/>
    </source>
</evidence>
<keyword evidence="2" id="KW-0880">Kelch repeat</keyword>
<name>A0A835QVI2_VANPL</name>
<protein>
    <recommendedName>
        <fullName evidence="6">ACB domain-containing protein</fullName>
    </recommendedName>
</protein>
<evidence type="ECO:0000313" key="7">
    <source>
        <dbReference type="EMBL" id="KAG0480485.1"/>
    </source>
</evidence>
<feature type="coiled-coil region" evidence="5">
    <location>
        <begin position="559"/>
        <end position="645"/>
    </location>
</feature>
<keyword evidence="5" id="KW-0175">Coiled coil</keyword>
<dbReference type="Proteomes" id="UP000636800">
    <property type="component" value="Chromosome 5"/>
</dbReference>
<dbReference type="PANTHER" id="PTHR46093:SF3">
    <property type="entry name" value="ACYL-COA-BINDING DOMAIN-CONTAINING PROTEIN 4"/>
    <property type="match status" value="1"/>
</dbReference>
<dbReference type="InterPro" id="IPR000582">
    <property type="entry name" value="Acyl-CoA-binding_protein"/>
</dbReference>
<dbReference type="GO" id="GO:0000062">
    <property type="term" value="F:fatty-acyl-CoA binding"/>
    <property type="evidence" value="ECO:0007669"/>
    <property type="project" value="InterPro"/>
</dbReference>
<dbReference type="Pfam" id="PF24681">
    <property type="entry name" value="Kelch_KLHDC2_KLHL20_DRC7"/>
    <property type="match status" value="2"/>
</dbReference>
<organism evidence="7 8">
    <name type="scientific">Vanilla planifolia</name>
    <name type="common">Vanilla</name>
    <dbReference type="NCBI Taxonomy" id="51239"/>
    <lineage>
        <taxon>Eukaryota</taxon>
        <taxon>Viridiplantae</taxon>
        <taxon>Streptophyta</taxon>
        <taxon>Embryophyta</taxon>
        <taxon>Tracheophyta</taxon>
        <taxon>Spermatophyta</taxon>
        <taxon>Magnoliopsida</taxon>
        <taxon>Liliopsida</taxon>
        <taxon>Asparagales</taxon>
        <taxon>Orchidaceae</taxon>
        <taxon>Vanilloideae</taxon>
        <taxon>Vanilleae</taxon>
        <taxon>Vanilla</taxon>
    </lineage>
</organism>
<dbReference type="SUPFAM" id="SSF50965">
    <property type="entry name" value="Galactose oxidase, central domain"/>
    <property type="match status" value="1"/>
</dbReference>
<dbReference type="Pfam" id="PF00887">
    <property type="entry name" value="ACBP"/>
    <property type="match status" value="1"/>
</dbReference>
<dbReference type="AlphaFoldDB" id="A0A835QVI2"/>
<evidence type="ECO:0000256" key="4">
    <source>
        <dbReference type="ARBA" id="ARBA00023121"/>
    </source>
</evidence>
<dbReference type="InterPro" id="IPR056819">
    <property type="entry name" value="ACBP4-6_C"/>
</dbReference>
<dbReference type="FunFam" id="2.120.10.80:FF:000089">
    <property type="entry name" value="Acyl-CoA-binding domain-containing protein 4"/>
    <property type="match status" value="1"/>
</dbReference>
<keyword evidence="4" id="KW-0446">Lipid-binding</keyword>
<dbReference type="Pfam" id="PF24922">
    <property type="entry name" value="ACBP4_C"/>
    <property type="match status" value="1"/>
</dbReference>
<evidence type="ECO:0000256" key="1">
    <source>
        <dbReference type="ARBA" id="ARBA00005567"/>
    </source>
</evidence>
<evidence type="ECO:0000313" key="8">
    <source>
        <dbReference type="Proteomes" id="UP000636800"/>
    </source>
</evidence>
<dbReference type="InterPro" id="IPR014352">
    <property type="entry name" value="FERM/acyl-CoA-bd_prot_sf"/>
</dbReference>
<reference evidence="7 8" key="1">
    <citation type="journal article" date="2020" name="Nat. Food">
        <title>A phased Vanilla planifolia genome enables genetic improvement of flavour and production.</title>
        <authorList>
            <person name="Hasing T."/>
            <person name="Tang H."/>
            <person name="Brym M."/>
            <person name="Khazi F."/>
            <person name="Huang T."/>
            <person name="Chambers A.H."/>
        </authorList>
    </citation>
    <scope>NUCLEOTIDE SEQUENCE [LARGE SCALE GENOMIC DNA]</scope>
    <source>
        <tissue evidence="7">Leaf</tissue>
    </source>
</reference>
<gene>
    <name evidence="7" type="ORF">HPP92_011343</name>
</gene>
<dbReference type="GO" id="GO:0005829">
    <property type="term" value="C:cytosol"/>
    <property type="evidence" value="ECO:0007669"/>
    <property type="project" value="TreeGrafter"/>
</dbReference>
<feature type="domain" description="ACB" evidence="6">
    <location>
        <begin position="12"/>
        <end position="106"/>
    </location>
</feature>
<evidence type="ECO:0000259" key="6">
    <source>
        <dbReference type="PROSITE" id="PS51228"/>
    </source>
</evidence>
<dbReference type="GO" id="GO:0006869">
    <property type="term" value="P:lipid transport"/>
    <property type="evidence" value="ECO:0007669"/>
    <property type="project" value="TreeGrafter"/>
</dbReference>
<dbReference type="EMBL" id="JADCNL010000005">
    <property type="protein sequence ID" value="KAG0480485.1"/>
    <property type="molecule type" value="Genomic_DNA"/>
</dbReference>
<sequence>MSMASSASGIAYPERFYAAAAYVGFSGSPSSSTNALSKFQNDVALLLYGLYQQATVGPCNVPKPRAWNPVEHSKWTSWHGLENMASTEAMRLFVKILEEEDPAWFSRVPESSVEPNFEIHKQKVDSLGGMATVGGTFFPDPKIISTENGGVAETQDKDIVMEGLGSVGVYDQWIALPVSGQRPKARYEHGATVLQDKMYIFGGNHNGRYLSDFQVLDLKSLMWSKVDYKVPKESTESSKPAQISPCAGHSLISWENKILSVAGHSKDPSESVTVKEFDPQTSTWSNLRTYGKPPISRGGQSVTLVGTTLVMFGGEDARRSLLNDLHILDLETMTWDDIDAIGTPPSPRSDHAAACHAERYLLIFGGGSHASCFNDLHVLDLQTMEWSKPKQQGVAPGPRAGHAGIKVGENWFIIGGGDNKNGVSETLVLNMSTLVWSVVSTVQERIPLASEGLSVVLSTCNGEDYLVSFGGYNGRYSNEVYVLKPSYKLDLQSKMIEEPISESMAAAIPLTNVSRDVELESAQDGRIREIRMDNVDSGHLNMRVEESGEHVIAVLKAEKEELDAVLNKEQLHNLQLKQELSEAETRNVEITKELQSVRGQLAAEQSRCFKLEVDLAELRQKLQNMETLQKEVELLQRQKAASEQVALSARQRQSSGGVWGWLAGTPPEKFFDYS</sequence>
<comment type="caution">
    <text evidence="7">The sequence shown here is derived from an EMBL/GenBank/DDBJ whole genome shotgun (WGS) entry which is preliminary data.</text>
</comment>
<dbReference type="Gene3D" id="1.20.80.10">
    <property type="match status" value="1"/>
</dbReference>
<dbReference type="FunFam" id="2.120.10.80:FF:000098">
    <property type="entry name" value="Acyl-CoA-binding domain-containing protein 4"/>
    <property type="match status" value="1"/>
</dbReference>
<proteinExistence type="inferred from homology"/>
<dbReference type="InterPro" id="IPR015915">
    <property type="entry name" value="Kelch-typ_b-propeller"/>
</dbReference>
<dbReference type="InterPro" id="IPR035984">
    <property type="entry name" value="Acyl-CoA-binding_sf"/>
</dbReference>
<dbReference type="InterPro" id="IPR011043">
    <property type="entry name" value="Gal_Oxase/kelch_b-propeller"/>
</dbReference>
<accession>A0A835QVI2</accession>
<evidence type="ECO:0000256" key="5">
    <source>
        <dbReference type="SAM" id="Coils"/>
    </source>
</evidence>
<keyword evidence="3" id="KW-0677">Repeat</keyword>
<evidence type="ECO:0000256" key="3">
    <source>
        <dbReference type="ARBA" id="ARBA00022737"/>
    </source>
</evidence>
<keyword evidence="8" id="KW-1185">Reference proteome</keyword>
<dbReference type="SUPFAM" id="SSF47027">
    <property type="entry name" value="Acyl-CoA binding protein"/>
    <property type="match status" value="1"/>
</dbReference>